<reference evidence="2 3" key="1">
    <citation type="submission" date="2018-05" db="EMBL/GenBank/DDBJ databases">
        <title>Leucothrix arctica sp. nov., isolated from Arctic seawater.</title>
        <authorList>
            <person name="Choi A."/>
            <person name="Baek K."/>
        </authorList>
    </citation>
    <scope>NUCLEOTIDE SEQUENCE [LARGE SCALE GENOMIC DNA]</scope>
    <source>
        <strain evidence="2 3">IMCC9719</strain>
    </source>
</reference>
<dbReference type="RefSeq" id="WP_109821584.1">
    <property type="nucleotide sequence ID" value="NZ_QGKL01000006.1"/>
</dbReference>
<keyword evidence="3" id="KW-1185">Reference proteome</keyword>
<dbReference type="AlphaFoldDB" id="A0A317CLB4"/>
<organism evidence="2 3">
    <name type="scientific">Leucothrix arctica</name>
    <dbReference type="NCBI Taxonomy" id="1481894"/>
    <lineage>
        <taxon>Bacteria</taxon>
        <taxon>Pseudomonadati</taxon>
        <taxon>Pseudomonadota</taxon>
        <taxon>Gammaproteobacteria</taxon>
        <taxon>Thiotrichales</taxon>
        <taxon>Thiotrichaceae</taxon>
        <taxon>Leucothrix</taxon>
    </lineage>
</organism>
<evidence type="ECO:0000313" key="2">
    <source>
        <dbReference type="EMBL" id="PWQ99318.1"/>
    </source>
</evidence>
<dbReference type="Pfam" id="PF00149">
    <property type="entry name" value="Metallophos"/>
    <property type="match status" value="1"/>
</dbReference>
<dbReference type="InterPro" id="IPR004843">
    <property type="entry name" value="Calcineurin-like_PHP"/>
</dbReference>
<sequence>MKITVISDTHGQHKQLGAMSGDVLIHCGDMFNLFEPSGYDVDMMDHWFGKQKFDLILCVGGNHDNNLQDRYEVEGNPFNNAVFLCDESYEYKGIQFYGSPWVPELYQQAFFKENEELEEAWSKIPNETDILITHTPRKGVLDKSSRGASYGCPYLSKALERVKPRFHCFGHVHNSAGSLTKNGTTYINAAMAGRRHELVRGGFQFEI</sequence>
<dbReference type="PANTHER" id="PTHR12905">
    <property type="entry name" value="METALLOPHOSPHOESTERASE"/>
    <property type="match status" value="1"/>
</dbReference>
<dbReference type="PANTHER" id="PTHR12905:SF0">
    <property type="entry name" value="CALCINEURIN-LIKE PHOSPHOESTERASE DOMAIN-CONTAINING PROTEIN"/>
    <property type="match status" value="1"/>
</dbReference>
<dbReference type="CDD" id="cd07379">
    <property type="entry name" value="MPP_239FB"/>
    <property type="match status" value="1"/>
</dbReference>
<gene>
    <name evidence="2" type="ORF">DKT75_01055</name>
</gene>
<protein>
    <submittedName>
        <fullName evidence="2">Metallophosphoesterase</fullName>
    </submittedName>
</protein>
<name>A0A317CLB4_9GAMM</name>
<dbReference type="Gene3D" id="3.60.21.10">
    <property type="match status" value="1"/>
</dbReference>
<proteinExistence type="predicted"/>
<feature type="domain" description="Calcineurin-like phosphoesterase" evidence="1">
    <location>
        <begin position="1"/>
        <end position="174"/>
    </location>
</feature>
<dbReference type="OrthoDB" id="332939at2"/>
<dbReference type="EMBL" id="QGKL01000006">
    <property type="protein sequence ID" value="PWQ99318.1"/>
    <property type="molecule type" value="Genomic_DNA"/>
</dbReference>
<evidence type="ECO:0000259" key="1">
    <source>
        <dbReference type="Pfam" id="PF00149"/>
    </source>
</evidence>
<accession>A0A317CLB4</accession>
<dbReference type="GO" id="GO:0016787">
    <property type="term" value="F:hydrolase activity"/>
    <property type="evidence" value="ECO:0007669"/>
    <property type="project" value="InterPro"/>
</dbReference>
<dbReference type="InterPro" id="IPR051693">
    <property type="entry name" value="UPF0046_metallophosphoest"/>
</dbReference>
<dbReference type="Proteomes" id="UP000245506">
    <property type="component" value="Unassembled WGS sequence"/>
</dbReference>
<comment type="caution">
    <text evidence="2">The sequence shown here is derived from an EMBL/GenBank/DDBJ whole genome shotgun (WGS) entry which is preliminary data.</text>
</comment>
<evidence type="ECO:0000313" key="3">
    <source>
        <dbReference type="Proteomes" id="UP000245506"/>
    </source>
</evidence>
<dbReference type="SUPFAM" id="SSF56300">
    <property type="entry name" value="Metallo-dependent phosphatases"/>
    <property type="match status" value="1"/>
</dbReference>
<dbReference type="InterPro" id="IPR029052">
    <property type="entry name" value="Metallo-depent_PP-like"/>
</dbReference>